<evidence type="ECO:0000256" key="7">
    <source>
        <dbReference type="ARBA" id="ARBA00022530"/>
    </source>
</evidence>
<dbReference type="GO" id="GO:0032190">
    <property type="term" value="F:acrosin binding"/>
    <property type="evidence" value="ECO:0007669"/>
    <property type="project" value="TreeGrafter"/>
</dbReference>
<dbReference type="GO" id="GO:0007339">
    <property type="term" value="P:binding of sperm to zona pellucida"/>
    <property type="evidence" value="ECO:0007669"/>
    <property type="project" value="TreeGrafter"/>
</dbReference>
<dbReference type="Proteomes" id="UP000504632">
    <property type="component" value="Chromosome 8"/>
</dbReference>
<keyword evidence="14" id="KW-0325">Glycoprotein</keyword>
<dbReference type="GO" id="GO:0035803">
    <property type="term" value="P:egg coat formation"/>
    <property type="evidence" value="ECO:0007669"/>
    <property type="project" value="TreeGrafter"/>
</dbReference>
<dbReference type="GeneID" id="115819687"/>
<reference evidence="18" key="1">
    <citation type="submission" date="2025-08" db="UniProtKB">
        <authorList>
            <consortium name="RefSeq"/>
        </authorList>
    </citation>
    <scope>IDENTIFICATION</scope>
</reference>
<evidence type="ECO:0000256" key="12">
    <source>
        <dbReference type="ARBA" id="ARBA00023136"/>
    </source>
</evidence>
<dbReference type="FunFam" id="2.60.40.4100:FF:000002">
    <property type="entry name" value="Zona pellucida sperm-binding protein 3"/>
    <property type="match status" value="1"/>
</dbReference>
<comment type="subcellular location">
    <subcellularLocation>
        <location evidence="1">Cell membrane</location>
        <topology evidence="1">Single-pass type I membrane protein</topology>
    </subcellularLocation>
    <subcellularLocation>
        <location evidence="2">Secreted</location>
        <location evidence="2">Extracellular space</location>
        <location evidence="2">Extracellular matrix</location>
    </subcellularLocation>
</comment>
<dbReference type="PROSITE" id="PS51034">
    <property type="entry name" value="ZP_2"/>
    <property type="match status" value="1"/>
</dbReference>
<dbReference type="Pfam" id="PF00100">
    <property type="entry name" value="Zona_pellucida"/>
    <property type="match status" value="1"/>
</dbReference>
<evidence type="ECO:0000313" key="18">
    <source>
        <dbReference type="RefSeq" id="XP_030639049.1"/>
    </source>
</evidence>
<keyword evidence="11" id="KW-1133">Transmembrane helix</keyword>
<dbReference type="InterPro" id="IPR042235">
    <property type="entry name" value="ZP-C_dom"/>
</dbReference>
<dbReference type="InterPro" id="IPR055355">
    <property type="entry name" value="ZP-C"/>
</dbReference>
<dbReference type="RefSeq" id="XP_030639049.1">
    <property type="nucleotide sequence ID" value="XM_030783189.1"/>
</dbReference>
<evidence type="ECO:0000256" key="11">
    <source>
        <dbReference type="ARBA" id="ARBA00022989"/>
    </source>
</evidence>
<comment type="similarity">
    <text evidence="3">Belongs to the ZP domain family. ZPC subfamily.</text>
</comment>
<evidence type="ECO:0000256" key="9">
    <source>
        <dbReference type="ARBA" id="ARBA00022692"/>
    </source>
</evidence>
<keyword evidence="9" id="KW-0812">Transmembrane</keyword>
<dbReference type="SMART" id="SM00241">
    <property type="entry name" value="ZP"/>
    <property type="match status" value="1"/>
</dbReference>
<accession>A0A6J2W4L1</accession>
<evidence type="ECO:0000256" key="14">
    <source>
        <dbReference type="ARBA" id="ARBA00023180"/>
    </source>
</evidence>
<keyword evidence="8" id="KW-0165">Cleavage on pair of basic residues</keyword>
<evidence type="ECO:0000256" key="1">
    <source>
        <dbReference type="ARBA" id="ARBA00004251"/>
    </source>
</evidence>
<evidence type="ECO:0000256" key="6">
    <source>
        <dbReference type="ARBA" id="ARBA00022525"/>
    </source>
</evidence>
<protein>
    <recommendedName>
        <fullName evidence="4">Zona pellucida sperm-binding protein 3</fullName>
    </recommendedName>
    <alternativeName>
        <fullName evidence="15">Zona pellucida glycoprotein 3</fullName>
    </alternativeName>
</protein>
<dbReference type="PANTHER" id="PTHR11576:SF26">
    <property type="entry name" value="ZONA PELLUCIDA GLYCOPROTEIN 3D TANDEM DUPLICATE 2"/>
    <property type="match status" value="1"/>
</dbReference>
<dbReference type="GO" id="GO:0005886">
    <property type="term" value="C:plasma membrane"/>
    <property type="evidence" value="ECO:0007669"/>
    <property type="project" value="UniProtKB-SubCell"/>
</dbReference>
<dbReference type="Gene3D" id="2.60.40.3210">
    <property type="entry name" value="Zona pellucida, ZP-N domain"/>
    <property type="match status" value="1"/>
</dbReference>
<dbReference type="Gene3D" id="2.60.40.4100">
    <property type="entry name" value="Zona pellucida, ZP-C domain"/>
    <property type="match status" value="1"/>
</dbReference>
<dbReference type="FunFam" id="2.60.40.3210:FF:000001">
    <property type="entry name" value="Zona pellucida sperm-binding protein 3"/>
    <property type="match status" value="1"/>
</dbReference>
<dbReference type="InterPro" id="IPR055356">
    <property type="entry name" value="ZP-N"/>
</dbReference>
<evidence type="ECO:0000256" key="2">
    <source>
        <dbReference type="ARBA" id="ARBA00004498"/>
    </source>
</evidence>
<dbReference type="FunCoup" id="A0A6J2W4L1">
    <property type="interactions" value="116"/>
</dbReference>
<dbReference type="GO" id="GO:0031012">
    <property type="term" value="C:extracellular matrix"/>
    <property type="evidence" value="ECO:0007669"/>
    <property type="project" value="TreeGrafter"/>
</dbReference>
<feature type="domain" description="ZP" evidence="16">
    <location>
        <begin position="80"/>
        <end position="329"/>
    </location>
</feature>
<keyword evidence="12" id="KW-0472">Membrane</keyword>
<name>A0A6J2W4L1_CHACN</name>
<keyword evidence="13" id="KW-1015">Disulfide bond</keyword>
<organism evidence="17 18">
    <name type="scientific">Chanos chanos</name>
    <name type="common">Milkfish</name>
    <name type="synonym">Mugil chanos</name>
    <dbReference type="NCBI Taxonomy" id="29144"/>
    <lineage>
        <taxon>Eukaryota</taxon>
        <taxon>Metazoa</taxon>
        <taxon>Chordata</taxon>
        <taxon>Craniata</taxon>
        <taxon>Vertebrata</taxon>
        <taxon>Euteleostomi</taxon>
        <taxon>Actinopterygii</taxon>
        <taxon>Neopterygii</taxon>
        <taxon>Teleostei</taxon>
        <taxon>Ostariophysi</taxon>
        <taxon>Gonorynchiformes</taxon>
        <taxon>Chanidae</taxon>
        <taxon>Chanos</taxon>
    </lineage>
</organism>
<gene>
    <name evidence="18" type="primary">zp3d.2</name>
</gene>
<evidence type="ECO:0000313" key="17">
    <source>
        <dbReference type="Proteomes" id="UP000504632"/>
    </source>
</evidence>
<evidence type="ECO:0000256" key="13">
    <source>
        <dbReference type="ARBA" id="ARBA00023157"/>
    </source>
</evidence>
<evidence type="ECO:0000256" key="3">
    <source>
        <dbReference type="ARBA" id="ARBA00006735"/>
    </source>
</evidence>
<evidence type="ECO:0000256" key="5">
    <source>
        <dbReference type="ARBA" id="ARBA00022475"/>
    </source>
</evidence>
<evidence type="ECO:0000256" key="8">
    <source>
        <dbReference type="ARBA" id="ARBA00022685"/>
    </source>
</evidence>
<keyword evidence="7" id="KW-0272">Extracellular matrix</keyword>
<evidence type="ECO:0000256" key="10">
    <source>
        <dbReference type="ARBA" id="ARBA00022729"/>
    </source>
</evidence>
<keyword evidence="5" id="KW-1003">Cell membrane</keyword>
<evidence type="ECO:0000256" key="15">
    <source>
        <dbReference type="ARBA" id="ARBA00030824"/>
    </source>
</evidence>
<proteinExistence type="inferred from homology"/>
<evidence type="ECO:0000256" key="4">
    <source>
        <dbReference type="ARBA" id="ARBA00017980"/>
    </source>
</evidence>
<sequence>MNRSRTGYLKDDYSSFSSPYLHLPAFQHSRSPLVDKEHFLPMHGTGQERLPENMRKILIPVAPSQTPATPRKRTRGIIVMCKLNKMLVRVHKGFTAYVEPQSLTLGTCEVNKLTKHYFFFLYGLNQCGTKTKRINNRMVYYNTLRYAPMMTMGPVRRVTPFSLSIECHFNRYHYSYKIGYMPRVEIQEVYKPMKNMANFTLTPSNAQWESISPSEGYIIGHPMYFVAMAPTVSEGKRLYVPSCYVTLSRSHTSAPRFMVINNFGCLTDSKNSSQSQFFASEKNSLRFSTGAFLFQGTMQKHLYMHCEMTVESESPTPTAKSCAFNQRTSRWEELNGSNDVCSCCDSKCPSSDPDASHKVISSGPFSSDHHVKSLEVEVTKPPLQPGEEVHASVTTEPWTTAEDSQVKGLAVVEEEEEEEKVPKTHLIFEDVFGLD</sequence>
<dbReference type="OrthoDB" id="8902383at2759"/>
<dbReference type="GO" id="GO:2000344">
    <property type="term" value="P:positive regulation of acrosome reaction"/>
    <property type="evidence" value="ECO:0007669"/>
    <property type="project" value="TreeGrafter"/>
</dbReference>
<dbReference type="PANTHER" id="PTHR11576">
    <property type="entry name" value="ZONA PELLUCIDA SPERM-BINDING PROTEIN 3"/>
    <property type="match status" value="1"/>
</dbReference>
<keyword evidence="17" id="KW-1185">Reference proteome</keyword>
<dbReference type="CTD" id="555835"/>
<dbReference type="Pfam" id="PF23344">
    <property type="entry name" value="ZP-N"/>
    <property type="match status" value="1"/>
</dbReference>
<evidence type="ECO:0000259" key="16">
    <source>
        <dbReference type="PROSITE" id="PS51034"/>
    </source>
</evidence>
<keyword evidence="6" id="KW-0964">Secreted</keyword>
<dbReference type="InterPro" id="IPR001507">
    <property type="entry name" value="ZP_dom"/>
</dbReference>
<keyword evidence="10" id="KW-0732">Signal</keyword>
<dbReference type="AlphaFoldDB" id="A0A6J2W4L1"/>
<dbReference type="InParanoid" id="A0A6J2W4L1"/>